<keyword evidence="2" id="KW-0472">Membrane</keyword>
<feature type="transmembrane region" description="Helical" evidence="2">
    <location>
        <begin position="542"/>
        <end position="563"/>
    </location>
</feature>
<dbReference type="Pfam" id="PF00656">
    <property type="entry name" value="Peptidase_C14"/>
    <property type="match status" value="1"/>
</dbReference>
<dbReference type="InterPro" id="IPR011045">
    <property type="entry name" value="N2O_reductase_N"/>
</dbReference>
<protein>
    <submittedName>
        <fullName evidence="4">YVTN family beta-propeller protein</fullName>
    </submittedName>
</protein>
<reference evidence="4 5" key="1">
    <citation type="submission" date="2020-03" db="EMBL/GenBank/DDBJ databases">
        <title>Sequencing the genomes of 1000 actinobacteria strains.</title>
        <authorList>
            <person name="Klenk H.-P."/>
        </authorList>
    </citation>
    <scope>NUCLEOTIDE SEQUENCE [LARGE SCALE GENOMIC DNA]</scope>
    <source>
        <strain evidence="4 5">DSM 45490</strain>
    </source>
</reference>
<organism evidence="4 5">
    <name type="scientific">Kribbella shirazensis</name>
    <dbReference type="NCBI Taxonomy" id="1105143"/>
    <lineage>
        <taxon>Bacteria</taxon>
        <taxon>Bacillati</taxon>
        <taxon>Actinomycetota</taxon>
        <taxon>Actinomycetes</taxon>
        <taxon>Propionibacteriales</taxon>
        <taxon>Kribbellaceae</taxon>
        <taxon>Kribbella</taxon>
    </lineage>
</organism>
<feature type="compositionally biased region" description="Pro residues" evidence="1">
    <location>
        <begin position="303"/>
        <end position="315"/>
    </location>
</feature>
<evidence type="ECO:0000256" key="2">
    <source>
        <dbReference type="SAM" id="Phobius"/>
    </source>
</evidence>
<feature type="transmembrane region" description="Helical" evidence="2">
    <location>
        <begin position="519"/>
        <end position="536"/>
    </location>
</feature>
<dbReference type="SUPFAM" id="SSF52129">
    <property type="entry name" value="Caspase-like"/>
    <property type="match status" value="1"/>
</dbReference>
<keyword evidence="2" id="KW-0812">Transmembrane</keyword>
<feature type="transmembrane region" description="Helical" evidence="2">
    <location>
        <begin position="346"/>
        <end position="369"/>
    </location>
</feature>
<feature type="domain" description="Peptidase C14 caspase" evidence="3">
    <location>
        <begin position="2"/>
        <end position="220"/>
    </location>
</feature>
<dbReference type="GO" id="GO:0004197">
    <property type="term" value="F:cysteine-type endopeptidase activity"/>
    <property type="evidence" value="ECO:0007669"/>
    <property type="project" value="InterPro"/>
</dbReference>
<sequence length="899" mass="95994">MRRALLVATYEYEDTGLRRLAAPERDVEALAEVLEDQAVAGFDVQVLMNKPTHEVGKAIADFFAAGERDDLMLLYFSGHGLKDDNGRLYLAMKNTARDSLRFTALSSDLVRDTVSESRPRQTVLILDCCYSGAYAAEQFAKSDSAVHTKEAFGGRGRIVLTASDSTQYAFEGTESVFTHHLVEGLRTGAADLDADGDITTEELYDYTYNAVTAEQPNQRPRQFAEVEGRTVVASNARWALPDHLAGAVNSPITEIRQTAIAPLGQLLQANNELVRRTAREQLELLRDDDSRSIAAMAQAYLDNPPPPVRPQPTTTPTPRRATGPTFSAAARASARRWRGRVSLPELDWPIVGLAAVAAVAQIVCAVIAAPRVWQTIVVAALAVAAVPVVVRLRTNASTFAAGLAGPALLATVQATGWILHEFSRSLQPLPATWYLIGSVAWVAAGVVGLLRLRRISPVRSAPHRLLLVLGAVAAILVLLILLYVDRHARVHPLWVTVLYVLTAEIAIAGPLIQLNRQFLAGWVVSGFALLFGFLRFQRDTDLPQLAAIALLAVWLVLGVATVLPLRTGRPLGLRVTAAALLAPPVLGVVGVAVVPPAPRPPLAVGLAISPDDRFLYATDTQNGRVMRFSTTTQERVGEPLEVGEFPSNLIVEPDGSRLYVANSKSNSVSVIDAASWTVVGRPIAVAPGPTTFALNTATDRLFVLSQTAATITEINTETLTTVGGPLAAGTTPTDVAVDDSGRLYVSSRDTDTVAVLDARSRQAVRSPIAVGDAPGDLISGPDGALYVVGKASYAVINTKVELSKPTKNAVPGDLKDGAVSNDGRFLCLFGRSGKEDTVQVIDTGSRKVVGSLNANLGLPARIAVSPDGQRIYLSRFFEPGIAVLDSSGPRQVGIIDTDH</sequence>
<dbReference type="Pfam" id="PF10282">
    <property type="entry name" value="Lactonase"/>
    <property type="match status" value="1"/>
</dbReference>
<dbReference type="Gene3D" id="2.130.10.10">
    <property type="entry name" value="YVTN repeat-like/Quinoprotein amine dehydrogenase"/>
    <property type="match status" value="2"/>
</dbReference>
<dbReference type="EMBL" id="JAASRO010000001">
    <property type="protein sequence ID" value="NIK58255.1"/>
    <property type="molecule type" value="Genomic_DNA"/>
</dbReference>
<dbReference type="InterPro" id="IPR011964">
    <property type="entry name" value="YVTN_b-propeller_repeat"/>
</dbReference>
<dbReference type="Gene3D" id="3.40.50.1460">
    <property type="match status" value="1"/>
</dbReference>
<feature type="transmembrane region" description="Helical" evidence="2">
    <location>
        <begin position="431"/>
        <end position="452"/>
    </location>
</feature>
<dbReference type="InterPro" id="IPR019405">
    <property type="entry name" value="Lactonase_7-beta_prop"/>
</dbReference>
<dbReference type="PANTHER" id="PTHR47197:SF3">
    <property type="entry name" value="DIHYDRO-HEME D1 DEHYDROGENASE"/>
    <property type="match status" value="1"/>
</dbReference>
<feature type="region of interest" description="Disordered" evidence="1">
    <location>
        <begin position="300"/>
        <end position="325"/>
    </location>
</feature>
<dbReference type="GO" id="GO:0006508">
    <property type="term" value="P:proteolysis"/>
    <property type="evidence" value="ECO:0007669"/>
    <property type="project" value="InterPro"/>
</dbReference>
<keyword evidence="2" id="KW-1133">Transmembrane helix</keyword>
<dbReference type="InterPro" id="IPR015943">
    <property type="entry name" value="WD40/YVTN_repeat-like_dom_sf"/>
</dbReference>
<keyword evidence="5" id="KW-1185">Reference proteome</keyword>
<dbReference type="PROSITE" id="PS00018">
    <property type="entry name" value="EF_HAND_1"/>
    <property type="match status" value="1"/>
</dbReference>
<dbReference type="InterPro" id="IPR051200">
    <property type="entry name" value="Host-pathogen_enzymatic-act"/>
</dbReference>
<dbReference type="InterPro" id="IPR011600">
    <property type="entry name" value="Pept_C14_caspase"/>
</dbReference>
<evidence type="ECO:0000313" key="4">
    <source>
        <dbReference type="EMBL" id="NIK58255.1"/>
    </source>
</evidence>
<dbReference type="InterPro" id="IPR018247">
    <property type="entry name" value="EF_Hand_1_Ca_BS"/>
</dbReference>
<dbReference type="PANTHER" id="PTHR47197">
    <property type="entry name" value="PROTEIN NIRF"/>
    <property type="match status" value="1"/>
</dbReference>
<proteinExistence type="predicted"/>
<name>A0A7X5VBQ1_9ACTN</name>
<feature type="transmembrane region" description="Helical" evidence="2">
    <location>
        <begin position="575"/>
        <end position="594"/>
    </location>
</feature>
<gene>
    <name evidence="4" type="ORF">BJY22_003972</name>
</gene>
<feature type="compositionally biased region" description="Low complexity" evidence="1">
    <location>
        <begin position="316"/>
        <end position="325"/>
    </location>
</feature>
<feature type="transmembrane region" description="Helical" evidence="2">
    <location>
        <begin position="490"/>
        <end position="512"/>
    </location>
</feature>
<feature type="transmembrane region" description="Helical" evidence="2">
    <location>
        <begin position="375"/>
        <end position="392"/>
    </location>
</feature>
<dbReference type="Proteomes" id="UP000555407">
    <property type="component" value="Unassembled WGS sequence"/>
</dbReference>
<dbReference type="AlphaFoldDB" id="A0A7X5VBQ1"/>
<evidence type="ECO:0000256" key="1">
    <source>
        <dbReference type="SAM" id="MobiDB-lite"/>
    </source>
</evidence>
<evidence type="ECO:0000313" key="5">
    <source>
        <dbReference type="Proteomes" id="UP000555407"/>
    </source>
</evidence>
<dbReference type="InterPro" id="IPR029030">
    <property type="entry name" value="Caspase-like_dom_sf"/>
</dbReference>
<dbReference type="NCBIfam" id="TIGR02276">
    <property type="entry name" value="beta_rpt_yvtn"/>
    <property type="match status" value="1"/>
</dbReference>
<dbReference type="NCBIfam" id="NF047832">
    <property type="entry name" value="caspase_w_EACC1"/>
    <property type="match status" value="1"/>
</dbReference>
<evidence type="ECO:0000259" key="3">
    <source>
        <dbReference type="Pfam" id="PF00656"/>
    </source>
</evidence>
<dbReference type="RefSeq" id="WP_167208907.1">
    <property type="nucleotide sequence ID" value="NZ_JAASRO010000001.1"/>
</dbReference>
<feature type="transmembrane region" description="Helical" evidence="2">
    <location>
        <begin position="399"/>
        <end position="419"/>
    </location>
</feature>
<accession>A0A7X5VBQ1</accession>
<dbReference type="SUPFAM" id="SSF50974">
    <property type="entry name" value="Nitrous oxide reductase, N-terminal domain"/>
    <property type="match status" value="1"/>
</dbReference>
<feature type="transmembrane region" description="Helical" evidence="2">
    <location>
        <begin position="464"/>
        <end position="484"/>
    </location>
</feature>
<comment type="caution">
    <text evidence="4">The sequence shown here is derived from an EMBL/GenBank/DDBJ whole genome shotgun (WGS) entry which is preliminary data.</text>
</comment>